<evidence type="ECO:0000313" key="4">
    <source>
        <dbReference type="EMBL" id="MCP1334918.1"/>
    </source>
</evidence>
<dbReference type="PANTHER" id="PTHR43384">
    <property type="entry name" value="SEPTUM SITE-DETERMINING PROTEIN MIND HOMOLOG, CHLOROPLASTIC-RELATED"/>
    <property type="match status" value="1"/>
</dbReference>
<dbReference type="GO" id="GO:0009898">
    <property type="term" value="C:cytoplasmic side of plasma membrane"/>
    <property type="evidence" value="ECO:0007669"/>
    <property type="project" value="TreeGrafter"/>
</dbReference>
<accession>A0A9J6PA94</accession>
<dbReference type="EMBL" id="JAMZFT010000001">
    <property type="protein sequence ID" value="MCP1334918.1"/>
    <property type="molecule type" value="Genomic_DNA"/>
</dbReference>
<protein>
    <recommendedName>
        <fullName evidence="3">CobQ/CobB/MinD/ParA nucleotide binding domain-containing protein</fullName>
    </recommendedName>
</protein>
<dbReference type="InterPro" id="IPR025501">
    <property type="entry name" value="MinD_FleN"/>
</dbReference>
<organism evidence="4 5">
    <name type="scientific">Futiania mangrovi</name>
    <dbReference type="NCBI Taxonomy" id="2959716"/>
    <lineage>
        <taxon>Bacteria</taxon>
        <taxon>Pseudomonadati</taxon>
        <taxon>Pseudomonadota</taxon>
        <taxon>Alphaproteobacteria</taxon>
        <taxon>Futianiales</taxon>
        <taxon>Futianiaceae</taxon>
        <taxon>Futiania</taxon>
    </lineage>
</organism>
<dbReference type="Proteomes" id="UP001055804">
    <property type="component" value="Unassembled WGS sequence"/>
</dbReference>
<keyword evidence="2" id="KW-0067">ATP-binding</keyword>
<evidence type="ECO:0000256" key="2">
    <source>
        <dbReference type="ARBA" id="ARBA00022840"/>
    </source>
</evidence>
<dbReference type="SUPFAM" id="SSF52540">
    <property type="entry name" value="P-loop containing nucleoside triphosphate hydrolases"/>
    <property type="match status" value="1"/>
</dbReference>
<gene>
    <name evidence="4" type="ORF">NJQ99_00675</name>
</gene>
<proteinExistence type="predicted"/>
<dbReference type="GO" id="GO:0016887">
    <property type="term" value="F:ATP hydrolysis activity"/>
    <property type="evidence" value="ECO:0007669"/>
    <property type="project" value="TreeGrafter"/>
</dbReference>
<dbReference type="GO" id="GO:0051782">
    <property type="term" value="P:negative regulation of cell division"/>
    <property type="evidence" value="ECO:0007669"/>
    <property type="project" value="TreeGrafter"/>
</dbReference>
<evidence type="ECO:0000259" key="3">
    <source>
        <dbReference type="Pfam" id="PF01656"/>
    </source>
</evidence>
<dbReference type="AlphaFoldDB" id="A0A9J6PA94"/>
<dbReference type="Pfam" id="PF01656">
    <property type="entry name" value="CbiA"/>
    <property type="match status" value="1"/>
</dbReference>
<dbReference type="InterPro" id="IPR027417">
    <property type="entry name" value="P-loop_NTPase"/>
</dbReference>
<dbReference type="GO" id="GO:0005524">
    <property type="term" value="F:ATP binding"/>
    <property type="evidence" value="ECO:0007669"/>
    <property type="project" value="UniProtKB-KW"/>
</dbReference>
<dbReference type="PIRSF" id="PIRSF003092">
    <property type="entry name" value="MinD"/>
    <property type="match status" value="1"/>
</dbReference>
<dbReference type="PANTHER" id="PTHR43384:SF4">
    <property type="entry name" value="CELLULOSE BIOSYNTHESIS PROTEIN BCSQ-RELATED"/>
    <property type="match status" value="1"/>
</dbReference>
<reference evidence="4" key="1">
    <citation type="submission" date="2022-06" db="EMBL/GenBank/DDBJ databases">
        <title>Isolation and Genomics of Futiania mangrovii gen. nov., sp. nov., a Rare and Metabolically-versatile member in the Class Alphaproteobacteria.</title>
        <authorList>
            <person name="Liu L."/>
            <person name="Huang W.-C."/>
            <person name="Pan J."/>
            <person name="Li J."/>
            <person name="Huang Y."/>
            <person name="Du H."/>
            <person name="Liu Y."/>
            <person name="Li M."/>
        </authorList>
    </citation>
    <scope>NUCLEOTIDE SEQUENCE</scope>
    <source>
        <strain evidence="4">FT118</strain>
    </source>
</reference>
<evidence type="ECO:0000256" key="1">
    <source>
        <dbReference type="ARBA" id="ARBA00022741"/>
    </source>
</evidence>
<evidence type="ECO:0000313" key="5">
    <source>
        <dbReference type="Proteomes" id="UP001055804"/>
    </source>
</evidence>
<feature type="domain" description="CobQ/CobB/MinD/ParA nucleotide binding" evidence="3">
    <location>
        <begin position="8"/>
        <end position="223"/>
    </location>
</feature>
<keyword evidence="5" id="KW-1185">Reference proteome</keyword>
<name>A0A9J6PA94_9PROT</name>
<dbReference type="GO" id="GO:0005829">
    <property type="term" value="C:cytosol"/>
    <property type="evidence" value="ECO:0007669"/>
    <property type="project" value="TreeGrafter"/>
</dbReference>
<keyword evidence="1" id="KW-0547">Nucleotide-binding</keyword>
<comment type="caution">
    <text evidence="4">The sequence shown here is derived from an EMBL/GenBank/DDBJ whole genome shotgun (WGS) entry which is preliminary data.</text>
</comment>
<dbReference type="InterPro" id="IPR050625">
    <property type="entry name" value="ParA/MinD_ATPase"/>
</dbReference>
<dbReference type="RefSeq" id="WP_269330881.1">
    <property type="nucleotide sequence ID" value="NZ_JAMZFT010000001.1"/>
</dbReference>
<sequence>MSTRNDLIAIASGKGGVGKTWLAVTLADALGRQQNAPRPVLIDGDLGLANVDVQLGLAPRRTLTALIEDGARIEDVLSDAGHFDVASGASGSAALAAVSPSDLDRVASAAAALARTRHPVLIDLGAGVNRTVVRLCAAAGRILVVLTPDPTSLTDAYALIKVLNACNLADRVSVAVNMADSAAHGARTHAALATVCTSYLGISPPLLGTVRRDEAVRKAIRAQAPLLSVAPGCAAAQDLVALAERCAAGDPAAAA</sequence>
<dbReference type="InterPro" id="IPR002586">
    <property type="entry name" value="CobQ/CobB/MinD/ParA_Nub-bd_dom"/>
</dbReference>
<dbReference type="Gene3D" id="3.40.50.300">
    <property type="entry name" value="P-loop containing nucleotide triphosphate hydrolases"/>
    <property type="match status" value="1"/>
</dbReference>